<evidence type="ECO:0000313" key="1">
    <source>
        <dbReference type="EMBL" id="KAB1278733.1"/>
    </source>
</evidence>
<dbReference type="AlphaFoldDB" id="A0A5N4E5I5"/>
<gene>
    <name evidence="1" type="ORF">Cadr_000007276</name>
</gene>
<keyword evidence="2" id="KW-1185">Reference proteome</keyword>
<name>A0A5N4E5I5_CAMDR</name>
<protein>
    <submittedName>
        <fullName evidence="1">Uncharacterized protein</fullName>
    </submittedName>
</protein>
<comment type="caution">
    <text evidence="1">The sequence shown here is derived from an EMBL/GenBank/DDBJ whole genome shotgun (WGS) entry which is preliminary data.</text>
</comment>
<dbReference type="EMBL" id="JWIN03000005">
    <property type="protein sequence ID" value="KAB1278733.1"/>
    <property type="molecule type" value="Genomic_DNA"/>
</dbReference>
<reference evidence="1 2" key="1">
    <citation type="journal article" date="2019" name="Mol. Ecol. Resour.">
        <title>Improving Illumina assemblies with Hi-C and long reads: an example with the North African dromedary.</title>
        <authorList>
            <person name="Elbers J.P."/>
            <person name="Rogers M.F."/>
            <person name="Perelman P.L."/>
            <person name="Proskuryakova A.A."/>
            <person name="Serdyukova N.A."/>
            <person name="Johnson W.E."/>
            <person name="Horin P."/>
            <person name="Corander J."/>
            <person name="Murphy D."/>
            <person name="Burger P.A."/>
        </authorList>
    </citation>
    <scope>NUCLEOTIDE SEQUENCE [LARGE SCALE GENOMIC DNA]</scope>
    <source>
        <strain evidence="1">Drom800</strain>
        <tissue evidence="1">Blood</tissue>
    </source>
</reference>
<dbReference type="Proteomes" id="UP000299084">
    <property type="component" value="Unassembled WGS sequence"/>
</dbReference>
<evidence type="ECO:0000313" key="2">
    <source>
        <dbReference type="Proteomes" id="UP000299084"/>
    </source>
</evidence>
<accession>A0A5N4E5I5</accession>
<proteinExistence type="predicted"/>
<organism evidence="1 2">
    <name type="scientific">Camelus dromedarius</name>
    <name type="common">Dromedary</name>
    <name type="synonym">Arabian camel</name>
    <dbReference type="NCBI Taxonomy" id="9838"/>
    <lineage>
        <taxon>Eukaryota</taxon>
        <taxon>Metazoa</taxon>
        <taxon>Chordata</taxon>
        <taxon>Craniata</taxon>
        <taxon>Vertebrata</taxon>
        <taxon>Euteleostomi</taxon>
        <taxon>Mammalia</taxon>
        <taxon>Eutheria</taxon>
        <taxon>Laurasiatheria</taxon>
        <taxon>Artiodactyla</taxon>
        <taxon>Tylopoda</taxon>
        <taxon>Camelidae</taxon>
        <taxon>Camelus</taxon>
    </lineage>
</organism>
<sequence length="68" mass="7972">MGLLNGFHQRSVIKLAALILPQREDKDEVFRMERTMIEIDVVKTLDVGEFSKRRKSQMDDQRKGQLLL</sequence>